<evidence type="ECO:0000256" key="1">
    <source>
        <dbReference type="SAM" id="MobiDB-lite"/>
    </source>
</evidence>
<keyword evidence="3" id="KW-1185">Reference proteome</keyword>
<proteinExistence type="predicted"/>
<protein>
    <submittedName>
        <fullName evidence="2">Gp076</fullName>
    </submittedName>
</protein>
<feature type="compositionally biased region" description="Polar residues" evidence="1">
    <location>
        <begin position="376"/>
        <end position="394"/>
    </location>
</feature>
<feature type="region of interest" description="Disordered" evidence="1">
    <location>
        <begin position="374"/>
        <end position="394"/>
    </location>
</feature>
<dbReference type="GeneID" id="5601954"/>
<evidence type="ECO:0000313" key="2">
    <source>
        <dbReference type="EMBL" id="ABG21619.1"/>
    </source>
</evidence>
<name>A6MAE1_9CAUD</name>
<reference evidence="2 3" key="1">
    <citation type="journal article" date="2007" name="Virology">
        <title>KSY1, a lactococcal phage with a T7-like transcription.</title>
        <authorList>
            <person name="Chopin A."/>
            <person name="Deveau H."/>
            <person name="Ehrlich S.D."/>
            <person name="Moineau S."/>
            <person name="Chopin M.C."/>
        </authorList>
    </citation>
    <scope>NUCLEOTIDE SEQUENCE</scope>
</reference>
<evidence type="ECO:0000313" key="3">
    <source>
        <dbReference type="Proteomes" id="UP000000714"/>
    </source>
</evidence>
<dbReference type="KEGG" id="vg:5601954"/>
<dbReference type="Proteomes" id="UP000000714">
    <property type="component" value="Segment"/>
</dbReference>
<sequence>MSLIPNVALRWYTYRYARGSVSFSQDRNQLANTNNRGPCFPTGAIVRAVSNKIAGSSINAGGVLTSPAPNFFSFQTDILASLPDMDIGEPISNPDYEGRQKGDVIILSSEKSTVDKNARYDAGMMLDGYNMIAVTNVYDPVGKGIRIVNLHDYYASSGAQGIDYYRANIVEQSLVETGFEKDWTGDYPKYLSYAAALYIACYLESQTPANIIDAGKSEWLDYMQTSCYDQKYANTLVDEDPKSQRDAFKIAYEDAKGYGLFNLPNGKDMTIEQQINTVLENIKLSSNGITNSGLNNGGAKVTIGQRRVGDPQLRMRIDSKDVKKQESVVSDDHPARQVDTEGNALLYVANQYVESNSMLVPLHLPSYFKVGGGKPHSTSNNTSHNGGISPSSPAGTGKFMNDAVNYDFKLTIDKVVDWIISNGSVGRFKAWCNNDRTKCKQVLEAVQAAGMSPAWFAAYESQENGNGRASADSGGTYDWLNARYVGGSLSGEPPLTGDPVQDAANTAKILLPHASSTTPAGGFGVNTEAAAAAMQQLPTPSIGRLYVAATAAAAAELINQDIGYGKPMAACSAVIVAMGGTL</sequence>
<gene>
    <name evidence="2" type="ORF">KSY1p076</name>
</gene>
<accession>A6MAE1</accession>
<dbReference type="EMBL" id="DQ535032">
    <property type="protein sequence ID" value="ABG21619.1"/>
    <property type="molecule type" value="Genomic_DNA"/>
</dbReference>
<organism evidence="2 3">
    <name type="scientific">Lactococcus phage KSY1</name>
    <dbReference type="NCBI Taxonomy" id="2913972"/>
    <lineage>
        <taxon>Viruses</taxon>
        <taxon>Duplodnaviria</taxon>
        <taxon>Heunggongvirae</taxon>
        <taxon>Uroviricota</taxon>
        <taxon>Caudoviricetes</taxon>
        <taxon>Chopinvirus</taxon>
        <taxon>Chopinvirus KSY1</taxon>
    </lineage>
</organism>
<dbReference type="RefSeq" id="YP_001469075.1">
    <property type="nucleotide sequence ID" value="NC_009817.1"/>
</dbReference>